<proteinExistence type="predicted"/>
<feature type="transmembrane region" description="Helical" evidence="1">
    <location>
        <begin position="28"/>
        <end position="53"/>
    </location>
</feature>
<keyword evidence="1" id="KW-0812">Transmembrane</keyword>
<keyword evidence="1" id="KW-1133">Transmembrane helix</keyword>
<dbReference type="NCBIfam" id="NF041644">
    <property type="entry name" value="CBO0543_fam"/>
    <property type="match status" value="1"/>
</dbReference>
<name>A0A645IFR6_9ZZZZ</name>
<dbReference type="InterPro" id="IPR048147">
    <property type="entry name" value="CBO0543-like"/>
</dbReference>
<gene>
    <name evidence="2" type="ORF">SDC9_197774</name>
</gene>
<reference evidence="2" key="1">
    <citation type="submission" date="2019-08" db="EMBL/GenBank/DDBJ databases">
        <authorList>
            <person name="Kucharzyk K."/>
            <person name="Murdoch R.W."/>
            <person name="Higgins S."/>
            <person name="Loffler F."/>
        </authorList>
    </citation>
    <scope>NUCLEOTIDE SEQUENCE</scope>
</reference>
<sequence length="172" mass="20241">MKYFVIVYSGTWAWTAKTLNLWTYPARIINMPIISVAFNFFLIPVLALLWLGYSPKGLKAKAIKALKWTTILIVFEFFAERYTNLISYGPRYNIFYSYIIWYVSWFIWSGYYYWFHLQAKDEPKYIEKLVIKPDACIIRPNSGGKVKAQIISSLIGFGAGYIYKSLHLRDRI</sequence>
<organism evidence="2">
    <name type="scientific">bioreactor metagenome</name>
    <dbReference type="NCBI Taxonomy" id="1076179"/>
    <lineage>
        <taxon>unclassified sequences</taxon>
        <taxon>metagenomes</taxon>
        <taxon>ecological metagenomes</taxon>
    </lineage>
</organism>
<feature type="transmembrane region" description="Helical" evidence="1">
    <location>
        <begin position="65"/>
        <end position="83"/>
    </location>
</feature>
<accession>A0A645IFR6</accession>
<dbReference type="EMBL" id="VSSQ01114040">
    <property type="protein sequence ID" value="MPN50148.1"/>
    <property type="molecule type" value="Genomic_DNA"/>
</dbReference>
<evidence type="ECO:0000313" key="2">
    <source>
        <dbReference type="EMBL" id="MPN50148.1"/>
    </source>
</evidence>
<comment type="caution">
    <text evidence="2">The sequence shown here is derived from an EMBL/GenBank/DDBJ whole genome shotgun (WGS) entry which is preliminary data.</text>
</comment>
<dbReference type="AlphaFoldDB" id="A0A645IFR6"/>
<keyword evidence="1" id="KW-0472">Membrane</keyword>
<protein>
    <submittedName>
        <fullName evidence="2">Uncharacterized protein</fullName>
    </submittedName>
</protein>
<evidence type="ECO:0000256" key="1">
    <source>
        <dbReference type="SAM" id="Phobius"/>
    </source>
</evidence>
<feature type="transmembrane region" description="Helical" evidence="1">
    <location>
        <begin position="95"/>
        <end position="115"/>
    </location>
</feature>